<protein>
    <submittedName>
        <fullName evidence="4">Patatin-like phospholipase family protein</fullName>
    </submittedName>
</protein>
<feature type="transmembrane region" description="Helical" evidence="2">
    <location>
        <begin position="111"/>
        <end position="130"/>
    </location>
</feature>
<organism evidence="4 5">
    <name type="scientific">Xanthocytophaga agilis</name>
    <dbReference type="NCBI Taxonomy" id="3048010"/>
    <lineage>
        <taxon>Bacteria</taxon>
        <taxon>Pseudomonadati</taxon>
        <taxon>Bacteroidota</taxon>
        <taxon>Cytophagia</taxon>
        <taxon>Cytophagales</taxon>
        <taxon>Rhodocytophagaceae</taxon>
        <taxon>Xanthocytophaga</taxon>
    </lineage>
</organism>
<feature type="transmembrane region" description="Helical" evidence="2">
    <location>
        <begin position="241"/>
        <end position="260"/>
    </location>
</feature>
<evidence type="ECO:0000313" key="5">
    <source>
        <dbReference type="Proteomes" id="UP001232063"/>
    </source>
</evidence>
<dbReference type="Pfam" id="PF01734">
    <property type="entry name" value="Patatin"/>
    <property type="match status" value="1"/>
</dbReference>
<evidence type="ECO:0000256" key="1">
    <source>
        <dbReference type="ARBA" id="ARBA00023098"/>
    </source>
</evidence>
<feature type="domain" description="PNPLA" evidence="3">
    <location>
        <begin position="395"/>
        <end position="636"/>
    </location>
</feature>
<feature type="transmembrane region" description="Helical" evidence="2">
    <location>
        <begin position="67"/>
        <end position="91"/>
    </location>
</feature>
<evidence type="ECO:0000259" key="3">
    <source>
        <dbReference type="Pfam" id="PF01734"/>
    </source>
</evidence>
<feature type="transmembrane region" description="Helical" evidence="2">
    <location>
        <begin position="142"/>
        <end position="164"/>
    </location>
</feature>
<keyword evidence="2" id="KW-1133">Transmembrane helix</keyword>
<dbReference type="InterPro" id="IPR002641">
    <property type="entry name" value="PNPLA_dom"/>
</dbReference>
<dbReference type="GO" id="GO:0006629">
    <property type="term" value="P:lipid metabolic process"/>
    <property type="evidence" value="ECO:0007669"/>
    <property type="project" value="UniProtKB-KW"/>
</dbReference>
<feature type="transmembrane region" description="Helical" evidence="2">
    <location>
        <begin position="30"/>
        <end position="55"/>
    </location>
</feature>
<feature type="transmembrane region" description="Helical" evidence="2">
    <location>
        <begin position="272"/>
        <end position="292"/>
    </location>
</feature>
<dbReference type="EMBL" id="JASJOU010000024">
    <property type="protein sequence ID" value="MDJ1506607.1"/>
    <property type="molecule type" value="Genomic_DNA"/>
</dbReference>
<dbReference type="RefSeq" id="WP_314519649.1">
    <property type="nucleotide sequence ID" value="NZ_JASJOU010000024.1"/>
</dbReference>
<keyword evidence="1" id="KW-0443">Lipid metabolism</keyword>
<proteinExistence type="predicted"/>
<dbReference type="Proteomes" id="UP001232063">
    <property type="component" value="Unassembled WGS sequence"/>
</dbReference>
<evidence type="ECO:0000256" key="2">
    <source>
        <dbReference type="SAM" id="Phobius"/>
    </source>
</evidence>
<dbReference type="AlphaFoldDB" id="A0AAE3RDE3"/>
<reference evidence="4" key="1">
    <citation type="submission" date="2023-05" db="EMBL/GenBank/DDBJ databases">
        <authorList>
            <person name="Zhang X."/>
        </authorList>
    </citation>
    <scope>NUCLEOTIDE SEQUENCE</scope>
    <source>
        <strain evidence="4">BD1B2-1</strain>
    </source>
</reference>
<keyword evidence="5" id="KW-1185">Reference proteome</keyword>
<evidence type="ECO:0000313" key="4">
    <source>
        <dbReference type="EMBL" id="MDJ1506607.1"/>
    </source>
</evidence>
<gene>
    <name evidence="4" type="ORF">QNI22_38555</name>
</gene>
<sequence length="781" mass="90110">MLSRVRKIISDIWYFFPVQLLVLHLKKNQWLLLFWAILFGFVLQGVGTLFGLPYLFLDPEYNHQVNFASLLIIGITLGGFTMAFHITCYILDAHRCGFLGNEKDPFRKFSINNSTIPLIFLVTYLVQFVIFQYKENVPVEDLIWESLGLLLGSIITVELLFLYFTSTNKDIFKVLAASAASPLQPKHKVTRVNVMRKKVDTVRRYGMHIESFLDARLRIRPAESQLIDVSAALKVLRQNHLNAFIIQVFVFLIVLGLGIFRDLPGFQIPAGASMLLLFTLATLFVGAISFWLGKWSIPVFILVLFGYNELVKARIIQTDYEAFGLNYKIEKADYSITQLDSLSNAEHYQVDKDSTLAILERWKAKITDLRNRKSLQEEATGKPLLPRKKPKLLFLCVSGGGERAALWTMRVLQAADSSLNGTLIPHTFLITGASGGLVGASYFRELYLRSQTDTTLDLYNHKYLDNIAKDNLNAITFSLVVSDMFFKFQQFHYKNHWYYKDRGYAFEQQLNKNTENVMDKTVMDYQEPERLAKVPMLLFSPTIINDGRKLYISPQHVSYMTEADHVSPRYLIPKLKGVEFLRFFEKQEAHNLRFLSALRMSATFPYITPNVVLPSEPAMEIMDAGLSDNFGISDAIRFVYVFREWIARNTSGVVFLSVRDTPKEHAIEKNEDRSLFNRMFTPISSLYRNWSHLQDINNDNVIEYTREMFPKIPVHQIEVSYATYQNADTTAITTKDSVRRQNYERVSLSWRLTAREKQNLKNAIYDPRNQAALERLKQILK</sequence>
<keyword evidence="2" id="KW-0812">Transmembrane</keyword>
<dbReference type="InterPro" id="IPR016035">
    <property type="entry name" value="Acyl_Trfase/lysoPLipase"/>
</dbReference>
<dbReference type="Gene3D" id="3.40.1090.10">
    <property type="entry name" value="Cytosolic phospholipase A2 catalytic domain"/>
    <property type="match status" value="1"/>
</dbReference>
<accession>A0AAE3RDE3</accession>
<comment type="caution">
    <text evidence="4">The sequence shown here is derived from an EMBL/GenBank/DDBJ whole genome shotgun (WGS) entry which is preliminary data.</text>
</comment>
<dbReference type="SUPFAM" id="SSF52151">
    <property type="entry name" value="FabD/lysophospholipase-like"/>
    <property type="match status" value="1"/>
</dbReference>
<name>A0AAE3RDE3_9BACT</name>
<keyword evidence="2" id="KW-0472">Membrane</keyword>
<feature type="transmembrane region" description="Helical" evidence="2">
    <location>
        <begin position="423"/>
        <end position="443"/>
    </location>
</feature>